<dbReference type="RefSeq" id="WP_189058295.1">
    <property type="nucleotide sequence ID" value="NZ_BMMK01000013.1"/>
</dbReference>
<reference evidence="2" key="1">
    <citation type="journal article" date="2014" name="Int. J. Syst. Evol. Microbiol.">
        <title>Complete genome sequence of Corynebacterium casei LMG S-19264T (=DSM 44701T), isolated from a smear-ripened cheese.</title>
        <authorList>
            <consortium name="US DOE Joint Genome Institute (JGI-PGF)"/>
            <person name="Walter F."/>
            <person name="Albersmeier A."/>
            <person name="Kalinowski J."/>
            <person name="Ruckert C."/>
        </authorList>
    </citation>
    <scope>NUCLEOTIDE SEQUENCE</scope>
    <source>
        <strain evidence="2">CGMCC 4.5737</strain>
    </source>
</reference>
<keyword evidence="3" id="KW-1185">Reference proteome</keyword>
<comment type="caution">
    <text evidence="2">The sequence shown here is derived from an EMBL/GenBank/DDBJ whole genome shotgun (WGS) entry which is preliminary data.</text>
</comment>
<organism evidence="2 3">
    <name type="scientific">Longimycelium tulufanense</name>
    <dbReference type="NCBI Taxonomy" id="907463"/>
    <lineage>
        <taxon>Bacteria</taxon>
        <taxon>Bacillati</taxon>
        <taxon>Actinomycetota</taxon>
        <taxon>Actinomycetes</taxon>
        <taxon>Pseudonocardiales</taxon>
        <taxon>Pseudonocardiaceae</taxon>
        <taxon>Longimycelium</taxon>
    </lineage>
</organism>
<evidence type="ECO:0000256" key="1">
    <source>
        <dbReference type="SAM" id="Phobius"/>
    </source>
</evidence>
<evidence type="ECO:0000313" key="3">
    <source>
        <dbReference type="Proteomes" id="UP000637578"/>
    </source>
</evidence>
<reference evidence="2" key="2">
    <citation type="submission" date="2020-09" db="EMBL/GenBank/DDBJ databases">
        <authorList>
            <person name="Sun Q."/>
            <person name="Zhou Y."/>
        </authorList>
    </citation>
    <scope>NUCLEOTIDE SEQUENCE</scope>
    <source>
        <strain evidence="2">CGMCC 4.5737</strain>
    </source>
</reference>
<keyword evidence="1" id="KW-0812">Transmembrane</keyword>
<protein>
    <submittedName>
        <fullName evidence="2">Oxidoreductase</fullName>
    </submittedName>
</protein>
<keyword evidence="1" id="KW-1133">Transmembrane helix</keyword>
<evidence type="ECO:0000313" key="2">
    <source>
        <dbReference type="EMBL" id="GGM57745.1"/>
    </source>
</evidence>
<name>A0A8J3C935_9PSEU</name>
<dbReference type="AlphaFoldDB" id="A0A8J3C935"/>
<accession>A0A8J3C935</accession>
<gene>
    <name evidence="2" type="ORF">GCM10012275_31220</name>
</gene>
<keyword evidence="1" id="KW-0472">Membrane</keyword>
<sequence length="779" mass="84397">MSGVPRDRGIAPLSLAERRLDGVTAPPPADFSVHDPTPDPEHRVRAEYLARVIAQSLADGWTPFSRRGFRSPIIRLERAYVVGQLSLRAIELPHLLEFVECRFERPIDLRQANIGGLELVDCWLPGLRAKNLRSENDLVLTRSTVDGSSLETGVHDAVDLTDSDINGSLRLEYSNLRHPGHRALLADRMRARGGLVGTGIRVDGELRLAGMRLGGYLTLNGARLHNPGRDALNGNGIHVGGHLVANHATWGPATGEPFRAVGRIFLPSAEITGDMGFSGAQLSAGPLISDGAERVESELSDRHAALVADRIHVAGNLELDKGFRCTGTLRVTSARIEGTLRLAEAVVRAVDHDSCGNEPGHCHHPAEPRPRVTTQRAPGDVAEAWVLPAAAHAVRLDATQVRGDLDATRVELHGQLRLLNTAVQGSLLLTAAYLCHPWEDAVWAPRVAVGGELDGRELRVCGTLLFAGARIGVSLNLRGAVLHCPGRHEHSGWPKPSLDFRAGYLGRDVVCSSGFTASGGVRLANAQVGRDVRLHGATLGAVSGATALHCYGLRCQELSVPLAAPPGGPVVLSYASCASFQDNEALWANTIELEDFTYDTLHPRAELSAAVRLRWLGRAMPDYSPGPYDQLAATFRAGGHEDGATTVLIEKQRLRYAALARGSRLGPVVRLVSWLQRWMVGYGYRPTRALAWLVVCAVLGTVWFALHEPLVPVNEEDHPVWDPFLYTVDQLIPIVDLGNKSRWRADGLSKWITAAMISLGWILATTVAAGLTRLLKRNR</sequence>
<dbReference type="EMBL" id="BMMK01000013">
    <property type="protein sequence ID" value="GGM57745.1"/>
    <property type="molecule type" value="Genomic_DNA"/>
</dbReference>
<dbReference type="Proteomes" id="UP000637578">
    <property type="component" value="Unassembled WGS sequence"/>
</dbReference>
<feature type="transmembrane region" description="Helical" evidence="1">
    <location>
        <begin position="751"/>
        <end position="775"/>
    </location>
</feature>
<proteinExistence type="predicted"/>